<comment type="caution">
    <text evidence="1">The sequence shown here is derived from an EMBL/GenBank/DDBJ whole genome shotgun (WGS) entry which is preliminary data.</text>
</comment>
<sequence>MLLIATKQLQKKKKSMKKLHVTANTKEKMDIEKKIRDLSNVQCDVYKICSNCSWLRREAECRNANCQNEAEVWPLYMSLHGYGYKTFDDYNPSNIVLCSLLQSYSKANIPLEELFTRFTIQLNEIKREPIRVRGDDCEWLVKIELYSCAIDFDGFYDGKMTYVTNGTERKYSFYNMPKDHKRISIPHTFEHSYDFLHLMSEGVSKDRLRDFTNKEKSNIPNLVLTQSELTKIFLQTVMVTDKPPITPQGLENHAKLTGREIDELMNVTVPLVGVLFDKPAKDSLFALIIWIITRFLMDMNAYKNDIKTLKELGIDLNELGKNGYRRCFTMKLHVAVVENMKRLKMEKMRNDNANADESIAVPSDNDDYFEKIQILLRCNSISVHELGQNLAAGLSNKSLDEIKIQELKSIASRSWSDIDIQRLFSESSSSSSPIHVNMGMAFMYLNLNQMYPDFVIKGADLYSRVRSLMKNILVKLTSPPPMIWLYTHSPNKASDSVFSPLPDDIVTTNIEFTCDCLDVYLPQEFDTAHFADIDKSAPFFVELGANDEARINEIRRRREVRLSIRRKLHESLTTTL</sequence>
<reference evidence="1 2" key="1">
    <citation type="submission" date="2020-04" db="EMBL/GenBank/DDBJ databases">
        <authorList>
            <person name="Laetsch R D."/>
            <person name="Stevens L."/>
            <person name="Kumar S."/>
            <person name="Blaxter L. M."/>
        </authorList>
    </citation>
    <scope>NUCLEOTIDE SEQUENCE [LARGE SCALE GENOMIC DNA]</scope>
</reference>
<proteinExistence type="predicted"/>
<dbReference type="PANTHER" id="PTHR47645">
    <property type="entry name" value="PROTEIN CBG08267"/>
    <property type="match status" value="1"/>
</dbReference>
<keyword evidence="2" id="KW-1185">Reference proteome</keyword>
<dbReference type="PANTHER" id="PTHR47645:SF1">
    <property type="entry name" value="C2H2-TYPE DOMAIN-CONTAINING PROTEIN-RELATED"/>
    <property type="match status" value="1"/>
</dbReference>
<protein>
    <submittedName>
        <fullName evidence="1">Uncharacterized protein</fullName>
    </submittedName>
</protein>
<dbReference type="EMBL" id="CADEPM010000008">
    <property type="protein sequence ID" value="CAB3409600.1"/>
    <property type="molecule type" value="Genomic_DNA"/>
</dbReference>
<gene>
    <name evidence="1" type="ORF">CBOVIS_LOCUS11233</name>
</gene>
<name>A0A8S1FB38_9PELO</name>
<dbReference type="AlphaFoldDB" id="A0A8S1FB38"/>
<dbReference type="Proteomes" id="UP000494206">
    <property type="component" value="Unassembled WGS sequence"/>
</dbReference>
<accession>A0A8S1FB38</accession>
<evidence type="ECO:0000313" key="1">
    <source>
        <dbReference type="EMBL" id="CAB3409600.1"/>
    </source>
</evidence>
<evidence type="ECO:0000313" key="2">
    <source>
        <dbReference type="Proteomes" id="UP000494206"/>
    </source>
</evidence>
<dbReference type="OrthoDB" id="5873050at2759"/>
<organism evidence="1 2">
    <name type="scientific">Caenorhabditis bovis</name>
    <dbReference type="NCBI Taxonomy" id="2654633"/>
    <lineage>
        <taxon>Eukaryota</taxon>
        <taxon>Metazoa</taxon>
        <taxon>Ecdysozoa</taxon>
        <taxon>Nematoda</taxon>
        <taxon>Chromadorea</taxon>
        <taxon>Rhabditida</taxon>
        <taxon>Rhabditina</taxon>
        <taxon>Rhabditomorpha</taxon>
        <taxon>Rhabditoidea</taxon>
        <taxon>Rhabditidae</taxon>
        <taxon>Peloderinae</taxon>
        <taxon>Caenorhabditis</taxon>
    </lineage>
</organism>